<feature type="region of interest" description="Disordered" evidence="1">
    <location>
        <begin position="50"/>
        <end position="78"/>
    </location>
</feature>
<organism evidence="2">
    <name type="scientific">Arion vulgaris</name>
    <dbReference type="NCBI Taxonomy" id="1028688"/>
    <lineage>
        <taxon>Eukaryota</taxon>
        <taxon>Metazoa</taxon>
        <taxon>Spiralia</taxon>
        <taxon>Lophotrochozoa</taxon>
        <taxon>Mollusca</taxon>
        <taxon>Gastropoda</taxon>
        <taxon>Heterobranchia</taxon>
        <taxon>Euthyneura</taxon>
        <taxon>Panpulmonata</taxon>
        <taxon>Eupulmonata</taxon>
        <taxon>Stylommatophora</taxon>
        <taxon>Helicina</taxon>
        <taxon>Arionoidea</taxon>
        <taxon>Arionidae</taxon>
        <taxon>Arion</taxon>
    </lineage>
</organism>
<protein>
    <submittedName>
        <fullName evidence="2">Uncharacterized protein</fullName>
    </submittedName>
</protein>
<evidence type="ECO:0000313" key="2">
    <source>
        <dbReference type="EMBL" id="CEK61004.1"/>
    </source>
</evidence>
<feature type="non-terminal residue" evidence="2">
    <location>
        <position position="1"/>
    </location>
</feature>
<feature type="region of interest" description="Disordered" evidence="1">
    <location>
        <begin position="1"/>
        <end position="29"/>
    </location>
</feature>
<name>A0A0B6YXE9_9EUPU</name>
<dbReference type="AlphaFoldDB" id="A0A0B6YXE9"/>
<proteinExistence type="predicted"/>
<feature type="compositionally biased region" description="Basic and acidic residues" evidence="1">
    <location>
        <begin position="69"/>
        <end position="78"/>
    </location>
</feature>
<gene>
    <name evidence="2" type="primary">ORF41014</name>
</gene>
<reference evidence="2" key="1">
    <citation type="submission" date="2014-12" db="EMBL/GenBank/DDBJ databases">
        <title>Insight into the proteome of Arion vulgaris.</title>
        <authorList>
            <person name="Aradska J."/>
            <person name="Bulat T."/>
            <person name="Smidak R."/>
            <person name="Sarate P."/>
            <person name="Gangsoo J."/>
            <person name="Sialana F."/>
            <person name="Bilban M."/>
            <person name="Lubec G."/>
        </authorList>
    </citation>
    <scope>NUCLEOTIDE SEQUENCE</scope>
    <source>
        <tissue evidence="2">Skin</tissue>
    </source>
</reference>
<dbReference type="EMBL" id="HACG01014139">
    <property type="protein sequence ID" value="CEK61004.1"/>
    <property type="molecule type" value="Transcribed_RNA"/>
</dbReference>
<feature type="non-terminal residue" evidence="2">
    <location>
        <position position="78"/>
    </location>
</feature>
<accession>A0A0B6YXE9</accession>
<evidence type="ECO:0000256" key="1">
    <source>
        <dbReference type="SAM" id="MobiDB-lite"/>
    </source>
</evidence>
<sequence length="78" mass="9034">NVCELQGNGDISTSSSGRKETSRPWKYTSPYMHDRRTMTSLKHEPLQQNNRTYGVSGMSDDNISVYDLPRQDRRLQQN</sequence>